<name>A0ABS2UCL4_9LEPT</name>
<feature type="transmembrane region" description="Helical" evidence="1">
    <location>
        <begin position="109"/>
        <end position="132"/>
    </location>
</feature>
<evidence type="ECO:0000256" key="1">
    <source>
        <dbReference type="SAM" id="Phobius"/>
    </source>
</evidence>
<feature type="transmembrane region" description="Helical" evidence="1">
    <location>
        <begin position="62"/>
        <end position="84"/>
    </location>
</feature>
<keyword evidence="1" id="KW-0812">Transmembrane</keyword>
<protein>
    <submittedName>
        <fullName evidence="2">Uncharacterized protein</fullName>
    </submittedName>
</protein>
<evidence type="ECO:0000313" key="2">
    <source>
        <dbReference type="EMBL" id="MBM9578114.1"/>
    </source>
</evidence>
<feature type="transmembrane region" description="Helical" evidence="1">
    <location>
        <begin position="34"/>
        <end position="55"/>
    </location>
</feature>
<keyword evidence="1" id="KW-1133">Transmembrane helix</keyword>
<evidence type="ECO:0000313" key="3">
    <source>
        <dbReference type="Proteomes" id="UP000724686"/>
    </source>
</evidence>
<keyword evidence="3" id="KW-1185">Reference proteome</keyword>
<dbReference type="Proteomes" id="UP000724686">
    <property type="component" value="Unassembled WGS sequence"/>
</dbReference>
<dbReference type="EMBL" id="JAFFPU010000044">
    <property type="protein sequence ID" value="MBM9578114.1"/>
    <property type="molecule type" value="Genomic_DNA"/>
</dbReference>
<organism evidence="2 3">
    <name type="scientific">Leptospira ainlahdjerensis</name>
    <dbReference type="NCBI Taxonomy" id="2810033"/>
    <lineage>
        <taxon>Bacteria</taxon>
        <taxon>Pseudomonadati</taxon>
        <taxon>Spirochaetota</taxon>
        <taxon>Spirochaetia</taxon>
        <taxon>Leptospirales</taxon>
        <taxon>Leptospiraceae</taxon>
        <taxon>Leptospira</taxon>
    </lineage>
</organism>
<dbReference type="RefSeq" id="WP_205280151.1">
    <property type="nucleotide sequence ID" value="NZ_JAFFPU010000044.1"/>
</dbReference>
<keyword evidence="1" id="KW-0472">Membrane</keyword>
<comment type="caution">
    <text evidence="2">The sequence shown here is derived from an EMBL/GenBank/DDBJ whole genome shotgun (WGS) entry which is preliminary data.</text>
</comment>
<accession>A0ABS2UCL4</accession>
<gene>
    <name evidence="2" type="ORF">JWG45_13235</name>
</gene>
<sequence length="147" mass="16687">MKQDNGKFLNFIFLSTLFLQSACASTHDRDLPNSWFLSIVTFFILSISGVVFLIIKKWHLISALLGLFVFSIGYLVSAVMLITYDDTCNDRKNFGDCWSISSLTLKEGIVTGVSSISAVLFYVSCLFVLMALKKILFRHFDFDKKEK</sequence>
<reference evidence="2 3" key="1">
    <citation type="submission" date="2021-02" db="EMBL/GenBank/DDBJ databases">
        <title>Leptospira ainlahdjerensis sp. nov., Leptospira ainazelensis sp. nov., Leptospira abararensis sp. nov. and Leptospira chreensis sp. nov., four new species isolated from water sources in Algeria.</title>
        <authorList>
            <person name="Amara Korba A."/>
            <person name="Kainiu M."/>
            <person name="Vincent A.T."/>
            <person name="Mariet J.-F."/>
            <person name="Veyrier F.J."/>
            <person name="Goarant C."/>
            <person name="Picardeau M."/>
        </authorList>
    </citation>
    <scope>NUCLEOTIDE SEQUENCE [LARGE SCALE GENOMIC DNA]</scope>
    <source>
        <strain evidence="2 3">201903070</strain>
    </source>
</reference>
<proteinExistence type="predicted"/>